<dbReference type="Pfam" id="PF00497">
    <property type="entry name" value="SBP_bac_3"/>
    <property type="match status" value="1"/>
</dbReference>
<evidence type="ECO:0000313" key="3">
    <source>
        <dbReference type="Proteomes" id="UP000192907"/>
    </source>
</evidence>
<dbReference type="STRING" id="1513793.SAMN06296036_105228"/>
<dbReference type="EMBL" id="FWZT01000005">
    <property type="protein sequence ID" value="SMF13377.1"/>
    <property type="molecule type" value="Genomic_DNA"/>
</dbReference>
<dbReference type="AlphaFoldDB" id="A0A1Y6BJD3"/>
<proteinExistence type="predicted"/>
<dbReference type="RefSeq" id="WP_159455251.1">
    <property type="nucleotide sequence ID" value="NZ_FWZT01000005.1"/>
</dbReference>
<dbReference type="Proteomes" id="UP000192907">
    <property type="component" value="Unassembled WGS sequence"/>
</dbReference>
<dbReference type="SUPFAM" id="SSF53850">
    <property type="entry name" value="Periplasmic binding protein-like II"/>
    <property type="match status" value="1"/>
</dbReference>
<accession>A0A1Y6BJD3</accession>
<sequence length="267" mass="30776">MRPKIGDILLRCSALIGLWLSFIPAHTQGSKAIKICLRDEAEFHILNEPGTEGGPFPGVYIDILKELSNELDFKYKIIRFPYVRCMKYLQAGISDAYMAISYNKDREKLYAYPPKQEQLPDPKYAVDLSGFYFYGKKDISIPWNGNLDSMKNLTIGAIKNFSIVKWLRKRGIKVDESRDYETLSRKLKLGRIQAIAGHLETGKRLDTPVTIHQPPIAPLKPYFMVFSNSFIERRPQLAQKVWEAIHQMQKNKGIENIVNRYKDKSGF</sequence>
<gene>
    <name evidence="2" type="ORF">SAMN06296036_105228</name>
</gene>
<keyword evidence="3" id="KW-1185">Reference proteome</keyword>
<evidence type="ECO:0000313" key="2">
    <source>
        <dbReference type="EMBL" id="SMF13377.1"/>
    </source>
</evidence>
<dbReference type="Gene3D" id="3.40.190.10">
    <property type="entry name" value="Periplasmic binding protein-like II"/>
    <property type="match status" value="2"/>
</dbReference>
<dbReference type="InterPro" id="IPR001638">
    <property type="entry name" value="Solute-binding_3/MltF_N"/>
</dbReference>
<feature type="domain" description="Solute-binding protein family 3/N-terminal" evidence="1">
    <location>
        <begin position="54"/>
        <end position="261"/>
    </location>
</feature>
<protein>
    <submittedName>
        <fullName evidence="2">Extracellular solute-binding protein, family 3</fullName>
    </submittedName>
</protein>
<name>A0A1Y6BJD3_9BACT</name>
<evidence type="ECO:0000259" key="1">
    <source>
        <dbReference type="Pfam" id="PF00497"/>
    </source>
</evidence>
<organism evidence="2 3">
    <name type="scientific">Pseudobacteriovorax antillogorgiicola</name>
    <dbReference type="NCBI Taxonomy" id="1513793"/>
    <lineage>
        <taxon>Bacteria</taxon>
        <taxon>Pseudomonadati</taxon>
        <taxon>Bdellovibrionota</taxon>
        <taxon>Oligoflexia</taxon>
        <taxon>Oligoflexales</taxon>
        <taxon>Pseudobacteriovoracaceae</taxon>
        <taxon>Pseudobacteriovorax</taxon>
    </lineage>
</organism>
<reference evidence="3" key="1">
    <citation type="submission" date="2017-04" db="EMBL/GenBank/DDBJ databases">
        <authorList>
            <person name="Varghese N."/>
            <person name="Submissions S."/>
        </authorList>
    </citation>
    <scope>NUCLEOTIDE SEQUENCE [LARGE SCALE GENOMIC DNA]</scope>
    <source>
        <strain evidence="3">RKEM611</strain>
    </source>
</reference>